<gene>
    <name evidence="7" type="ORF">BKCO1_9600012</name>
</gene>
<dbReference type="RefSeq" id="XP_020125297.1">
    <property type="nucleotide sequence ID" value="XM_020280018.1"/>
</dbReference>
<keyword evidence="4" id="KW-0539">Nucleus</keyword>
<organism evidence="7 8">
    <name type="scientific">Diplodia corticola</name>
    <dbReference type="NCBI Taxonomy" id="236234"/>
    <lineage>
        <taxon>Eukaryota</taxon>
        <taxon>Fungi</taxon>
        <taxon>Dikarya</taxon>
        <taxon>Ascomycota</taxon>
        <taxon>Pezizomycotina</taxon>
        <taxon>Dothideomycetes</taxon>
        <taxon>Dothideomycetes incertae sedis</taxon>
        <taxon>Botryosphaeriales</taxon>
        <taxon>Botryosphaeriaceae</taxon>
        <taxon>Diplodia</taxon>
    </lineage>
</organism>
<feature type="region of interest" description="Disordered" evidence="5">
    <location>
        <begin position="65"/>
        <end position="99"/>
    </location>
</feature>
<feature type="compositionally biased region" description="Polar residues" evidence="5">
    <location>
        <begin position="149"/>
        <end position="164"/>
    </location>
</feature>
<dbReference type="EMBL" id="MNUE01000096">
    <property type="protein sequence ID" value="OJD29037.1"/>
    <property type="molecule type" value="Genomic_DNA"/>
</dbReference>
<sequence length="659" mass="73383">MTLTTMAPNSVMVRDRPARRVEAMVRHASTKAPSKTTPIRDVEELRDRVDPACAVSTHLRSLAPAADAASDSTETVTFEPEAVPHKTASQEEPQSRPGEAAVDTLATEAFDVMPVREIGYFGPTSNHALFRSLSNIFAQTTSLRNHTATLSRSTDGGNNFNPSDHGQIRSERRNAHPPSLPGHRELMGLINHFSHKVSGVFPFITISSVIEGIDQNGPRKSRALLNIVCAHASTSMQCENAELFYRRALALLDERNLRGSSLELIQTLLLLSSYQQNNQRAVASWTYHALAVKAAYQLGLHSLRCHTDFNSPQTEQRQRLWNAVINEDRYLSIALGRPFLIPSQHVRVPKRSVPSVPSPASSAETSSITFFNHLTSLYAIQGNVVESMYDHNLEPEADLGLEDLIVERLKLVVKLEQWRQSVSPFCDVLSEGLDAKLLDSKRYETMLCIQYYRTVLLINGPILMGVLEHSIAKRDAENITFIQEQVLPPIKSSFSAALQLQQIISNVNRCGNAFINGNAMWWACNYTSFTVVLHLFGAFLACERPGVEMAFDGRRRLELRSALDSALETLNAIKRTSIMSRKARQCIANFLDIYDALDSDQQTSNTADISHTLNMPDETTLPIDDTAADSLYAFINQAADEFLFQCSDSSYLDADFSFF</sequence>
<dbReference type="CDD" id="cd12148">
    <property type="entry name" value="fungal_TF_MHR"/>
    <property type="match status" value="1"/>
</dbReference>
<dbReference type="GO" id="GO:0008270">
    <property type="term" value="F:zinc ion binding"/>
    <property type="evidence" value="ECO:0007669"/>
    <property type="project" value="InterPro"/>
</dbReference>
<evidence type="ECO:0000313" key="8">
    <source>
        <dbReference type="Proteomes" id="UP000183809"/>
    </source>
</evidence>
<dbReference type="GO" id="GO:0006351">
    <property type="term" value="P:DNA-templated transcription"/>
    <property type="evidence" value="ECO:0007669"/>
    <property type="project" value="InterPro"/>
</dbReference>
<dbReference type="PANTHER" id="PTHR46910">
    <property type="entry name" value="TRANSCRIPTION FACTOR PDR1"/>
    <property type="match status" value="1"/>
</dbReference>
<accession>A0A1J9RN58</accession>
<comment type="subcellular location">
    <subcellularLocation>
        <location evidence="1">Nucleus</location>
    </subcellularLocation>
</comment>
<comment type="caution">
    <text evidence="7">The sequence shown here is derived from an EMBL/GenBank/DDBJ whole genome shotgun (WGS) entry which is preliminary data.</text>
</comment>
<feature type="domain" description="Xylanolytic transcriptional activator regulatory" evidence="6">
    <location>
        <begin position="284"/>
        <end position="356"/>
    </location>
</feature>
<evidence type="ECO:0000256" key="1">
    <source>
        <dbReference type="ARBA" id="ARBA00004123"/>
    </source>
</evidence>
<dbReference type="AlphaFoldDB" id="A0A1J9RN58"/>
<evidence type="ECO:0000256" key="5">
    <source>
        <dbReference type="SAM" id="MobiDB-lite"/>
    </source>
</evidence>
<dbReference type="PANTHER" id="PTHR46910:SF3">
    <property type="entry name" value="HALOTOLERANCE PROTEIN 9-RELATED"/>
    <property type="match status" value="1"/>
</dbReference>
<evidence type="ECO:0000256" key="2">
    <source>
        <dbReference type="ARBA" id="ARBA00022723"/>
    </source>
</evidence>
<evidence type="ECO:0000256" key="3">
    <source>
        <dbReference type="ARBA" id="ARBA00023125"/>
    </source>
</evidence>
<dbReference type="OrthoDB" id="3364175at2759"/>
<keyword evidence="8" id="KW-1185">Reference proteome</keyword>
<dbReference type="Pfam" id="PF04082">
    <property type="entry name" value="Fungal_trans"/>
    <property type="match status" value="1"/>
</dbReference>
<evidence type="ECO:0000313" key="7">
    <source>
        <dbReference type="EMBL" id="OJD29037.1"/>
    </source>
</evidence>
<proteinExistence type="predicted"/>
<evidence type="ECO:0000259" key="6">
    <source>
        <dbReference type="SMART" id="SM00906"/>
    </source>
</evidence>
<keyword evidence="3" id="KW-0238">DNA-binding</keyword>
<feature type="region of interest" description="Disordered" evidence="5">
    <location>
        <begin position="25"/>
        <end position="45"/>
    </location>
</feature>
<protein>
    <submittedName>
        <fullName evidence="7">Transcriptional regulatory protein</fullName>
    </submittedName>
</protein>
<keyword evidence="2" id="KW-0479">Metal-binding</keyword>
<dbReference type="GO" id="GO:0003700">
    <property type="term" value="F:DNA-binding transcription factor activity"/>
    <property type="evidence" value="ECO:0007669"/>
    <property type="project" value="InterPro"/>
</dbReference>
<dbReference type="InterPro" id="IPR050987">
    <property type="entry name" value="AtrR-like"/>
</dbReference>
<dbReference type="GeneID" id="31020282"/>
<dbReference type="SMART" id="SM00906">
    <property type="entry name" value="Fungal_trans"/>
    <property type="match status" value="1"/>
</dbReference>
<name>A0A1J9RN58_9PEZI</name>
<dbReference type="GO" id="GO:0005634">
    <property type="term" value="C:nucleus"/>
    <property type="evidence" value="ECO:0007669"/>
    <property type="project" value="UniProtKB-SubCell"/>
</dbReference>
<feature type="region of interest" description="Disordered" evidence="5">
    <location>
        <begin position="149"/>
        <end position="179"/>
    </location>
</feature>
<dbReference type="InterPro" id="IPR007219">
    <property type="entry name" value="XnlR_reg_dom"/>
</dbReference>
<dbReference type="GO" id="GO:0003677">
    <property type="term" value="F:DNA binding"/>
    <property type="evidence" value="ECO:0007669"/>
    <property type="project" value="UniProtKB-KW"/>
</dbReference>
<reference evidence="7 8" key="1">
    <citation type="submission" date="2016-10" db="EMBL/GenBank/DDBJ databases">
        <title>Proteomics and genomics reveal pathogen-plant mechanisms compatible with a hemibiotrophic lifestyle of Diplodia corticola.</title>
        <authorList>
            <person name="Fernandes I."/>
            <person name="De Jonge R."/>
            <person name="Van De Peer Y."/>
            <person name="Devreese B."/>
            <person name="Alves A."/>
            <person name="Esteves A.C."/>
        </authorList>
    </citation>
    <scope>NUCLEOTIDE SEQUENCE [LARGE SCALE GENOMIC DNA]</scope>
    <source>
        <strain evidence="7 8">CBS 112549</strain>
    </source>
</reference>
<evidence type="ECO:0000256" key="4">
    <source>
        <dbReference type="ARBA" id="ARBA00023242"/>
    </source>
</evidence>
<dbReference type="Proteomes" id="UP000183809">
    <property type="component" value="Unassembled WGS sequence"/>
</dbReference>